<comment type="similarity">
    <text evidence="2">Belongs to the autoinducer-2 exporter (AI-2E) (TC 2.A.86) family.</text>
</comment>
<dbReference type="GO" id="GO:0005886">
    <property type="term" value="C:plasma membrane"/>
    <property type="evidence" value="ECO:0007669"/>
    <property type="project" value="UniProtKB-SubCell"/>
</dbReference>
<proteinExistence type="inferred from homology"/>
<dbReference type="EMBL" id="JADJMH010000014">
    <property type="protein sequence ID" value="MBK7675821.1"/>
    <property type="molecule type" value="Genomic_DNA"/>
</dbReference>
<comment type="caution">
    <text evidence="9">The sequence shown here is derived from an EMBL/GenBank/DDBJ whole genome shotgun (WGS) entry which is preliminary data.</text>
</comment>
<accession>A0A935Q150</accession>
<evidence type="ECO:0000256" key="6">
    <source>
        <dbReference type="ARBA" id="ARBA00022989"/>
    </source>
</evidence>
<protein>
    <submittedName>
        <fullName evidence="9">AI-2E family transporter</fullName>
    </submittedName>
</protein>
<evidence type="ECO:0000256" key="3">
    <source>
        <dbReference type="ARBA" id="ARBA00022448"/>
    </source>
</evidence>
<keyword evidence="6 8" id="KW-1133">Transmembrane helix</keyword>
<dbReference type="Proteomes" id="UP000697998">
    <property type="component" value="Unassembled WGS sequence"/>
</dbReference>
<evidence type="ECO:0000313" key="9">
    <source>
        <dbReference type="EMBL" id="MBK7675821.1"/>
    </source>
</evidence>
<name>A0A935Q150_9PROT</name>
<feature type="transmembrane region" description="Helical" evidence="8">
    <location>
        <begin position="323"/>
        <end position="348"/>
    </location>
</feature>
<evidence type="ECO:0000256" key="2">
    <source>
        <dbReference type="ARBA" id="ARBA00009773"/>
    </source>
</evidence>
<feature type="transmembrane region" description="Helical" evidence="8">
    <location>
        <begin position="219"/>
        <end position="245"/>
    </location>
</feature>
<keyword evidence="7 8" id="KW-0472">Membrane</keyword>
<sequence length="377" mass="39548">MNTPQEIDHALEERLSRRLLDTLIRAGLVLTLVLLCYHIFSPFLTMMLWALILAVTIYPLHQMLAAHVGGKQGLASTLIVLLAVVVVITPTVMLGSQFGDSVHDVVKGVRDNTLQVPAPSEKVATWPVVGKRVHAIWSQAHDDLPTLVKSMQPKLGELATKALGIVAGLGGALLMFIFAFIVAGIMMAFGNAGAQAMQAIFERVFGMARGKEFTELSTATVRAVASGVIGIACIQALIIGVSLLIAGVPFAGVLAVVVLVLGVAQLPALLVTLPVIGWIWASGDYATVPAAAYSVLLFVGGMADNVLKPIMLGRGVDAPMPVILIGALGGMATGGILGMFIGATALALGYQIFMRWVDDNPERARQEATGDSPSTAA</sequence>
<feature type="transmembrane region" description="Helical" evidence="8">
    <location>
        <begin position="251"/>
        <end position="273"/>
    </location>
</feature>
<keyword evidence="4" id="KW-1003">Cell membrane</keyword>
<evidence type="ECO:0000256" key="4">
    <source>
        <dbReference type="ARBA" id="ARBA00022475"/>
    </source>
</evidence>
<feature type="transmembrane region" description="Helical" evidence="8">
    <location>
        <begin position="162"/>
        <end position="189"/>
    </location>
</feature>
<feature type="transmembrane region" description="Helical" evidence="8">
    <location>
        <begin position="285"/>
        <end position="303"/>
    </location>
</feature>
<gene>
    <name evidence="9" type="ORF">IPJ27_14290</name>
</gene>
<keyword evidence="5 8" id="KW-0812">Transmembrane</keyword>
<evidence type="ECO:0000256" key="5">
    <source>
        <dbReference type="ARBA" id="ARBA00022692"/>
    </source>
</evidence>
<dbReference type="Pfam" id="PF01594">
    <property type="entry name" value="AI-2E_transport"/>
    <property type="match status" value="1"/>
</dbReference>
<evidence type="ECO:0000256" key="1">
    <source>
        <dbReference type="ARBA" id="ARBA00004651"/>
    </source>
</evidence>
<evidence type="ECO:0000256" key="7">
    <source>
        <dbReference type="ARBA" id="ARBA00023136"/>
    </source>
</evidence>
<dbReference type="PANTHER" id="PTHR21716">
    <property type="entry name" value="TRANSMEMBRANE PROTEIN"/>
    <property type="match status" value="1"/>
</dbReference>
<reference evidence="9 10" key="1">
    <citation type="submission" date="2020-10" db="EMBL/GenBank/DDBJ databases">
        <title>Connecting structure to function with the recovery of over 1000 high-quality activated sludge metagenome-assembled genomes encoding full-length rRNA genes using long-read sequencing.</title>
        <authorList>
            <person name="Singleton C.M."/>
            <person name="Petriglieri F."/>
            <person name="Kristensen J.M."/>
            <person name="Kirkegaard R.H."/>
            <person name="Michaelsen T.Y."/>
            <person name="Andersen M.H."/>
            <person name="Karst S.M."/>
            <person name="Dueholm M.S."/>
            <person name="Nielsen P.H."/>
            <person name="Albertsen M."/>
        </authorList>
    </citation>
    <scope>NUCLEOTIDE SEQUENCE [LARGE SCALE GENOMIC DNA]</scope>
    <source>
        <strain evidence="9">EsbW_18-Q3-R4-48_BATAC.285</strain>
    </source>
</reference>
<feature type="transmembrane region" description="Helical" evidence="8">
    <location>
        <begin position="78"/>
        <end position="98"/>
    </location>
</feature>
<evidence type="ECO:0000256" key="8">
    <source>
        <dbReference type="SAM" id="Phobius"/>
    </source>
</evidence>
<organism evidence="9 10">
    <name type="scientific">Candidatus Accumulibacter proximus</name>
    <dbReference type="NCBI Taxonomy" id="2954385"/>
    <lineage>
        <taxon>Bacteria</taxon>
        <taxon>Pseudomonadati</taxon>
        <taxon>Pseudomonadota</taxon>
        <taxon>Betaproteobacteria</taxon>
        <taxon>Candidatus Accumulibacter</taxon>
    </lineage>
</organism>
<comment type="subcellular location">
    <subcellularLocation>
        <location evidence="1">Cell membrane</location>
        <topology evidence="1">Multi-pass membrane protein</topology>
    </subcellularLocation>
</comment>
<dbReference type="InterPro" id="IPR002549">
    <property type="entry name" value="AI-2E-like"/>
</dbReference>
<dbReference type="AlphaFoldDB" id="A0A935Q150"/>
<keyword evidence="3" id="KW-0813">Transport</keyword>
<dbReference type="PANTHER" id="PTHR21716:SF67">
    <property type="entry name" value="TRANSPORT PROTEIN YDIK-RELATED"/>
    <property type="match status" value="1"/>
</dbReference>
<feature type="transmembrane region" description="Helical" evidence="8">
    <location>
        <begin position="46"/>
        <end position="66"/>
    </location>
</feature>
<evidence type="ECO:0000313" key="10">
    <source>
        <dbReference type="Proteomes" id="UP000697998"/>
    </source>
</evidence>